<reference evidence="1" key="1">
    <citation type="journal article" date="2020" name="mSystems">
        <title>Genome- and Community-Level Interaction Insights into Carbon Utilization and Element Cycling Functions of Hydrothermarchaeota in Hydrothermal Sediment.</title>
        <authorList>
            <person name="Zhou Z."/>
            <person name="Liu Y."/>
            <person name="Xu W."/>
            <person name="Pan J."/>
            <person name="Luo Z.H."/>
            <person name="Li M."/>
        </authorList>
    </citation>
    <scope>NUCLEOTIDE SEQUENCE [LARGE SCALE GENOMIC DNA]</scope>
    <source>
        <strain evidence="1">HyVt-443</strain>
    </source>
</reference>
<name>A0A831RL65_9GAMM</name>
<evidence type="ECO:0000313" key="2">
    <source>
        <dbReference type="Proteomes" id="UP000886251"/>
    </source>
</evidence>
<dbReference type="InterPro" id="IPR029069">
    <property type="entry name" value="HotDog_dom_sf"/>
</dbReference>
<evidence type="ECO:0000313" key="1">
    <source>
        <dbReference type="EMBL" id="HEB96728.1"/>
    </source>
</evidence>
<gene>
    <name evidence="1" type="ORF">ENI96_09905</name>
</gene>
<organism evidence="1 2">
    <name type="scientific">Sedimenticola thiotaurini</name>
    <dbReference type="NCBI Taxonomy" id="1543721"/>
    <lineage>
        <taxon>Bacteria</taxon>
        <taxon>Pseudomonadati</taxon>
        <taxon>Pseudomonadota</taxon>
        <taxon>Gammaproteobacteria</taxon>
        <taxon>Chromatiales</taxon>
        <taxon>Sedimenticolaceae</taxon>
        <taxon>Sedimenticola</taxon>
    </lineage>
</organism>
<sequence>MKFGIQLPVRFEHCDPAGIVFYPRYVEMLHRVVEDWFDQGLGLDYRRLHDELKSGIPTVRLECDFVRPSRLGDRLDFELAVLEIRSSAFTLAVTAGAGGEERLRARLVLVFVTIDGGIDSRPLPESLRAAMTRYLA</sequence>
<dbReference type="AlphaFoldDB" id="A0A831RL65"/>
<accession>A0A831RL65</accession>
<comment type="caution">
    <text evidence="1">The sequence shown here is derived from an EMBL/GenBank/DDBJ whole genome shotgun (WGS) entry which is preliminary data.</text>
</comment>
<proteinExistence type="predicted"/>
<dbReference type="EMBL" id="DRKP01000113">
    <property type="protein sequence ID" value="HEB96728.1"/>
    <property type="molecule type" value="Genomic_DNA"/>
</dbReference>
<dbReference type="Gene3D" id="3.10.129.10">
    <property type="entry name" value="Hotdog Thioesterase"/>
    <property type="match status" value="1"/>
</dbReference>
<protein>
    <submittedName>
        <fullName evidence="1">Acyl-CoA thioesterase</fullName>
    </submittedName>
</protein>
<dbReference type="CDD" id="cd00586">
    <property type="entry name" value="4HBT"/>
    <property type="match status" value="1"/>
</dbReference>
<dbReference type="SUPFAM" id="SSF54637">
    <property type="entry name" value="Thioesterase/thiol ester dehydrase-isomerase"/>
    <property type="match status" value="1"/>
</dbReference>
<dbReference type="Proteomes" id="UP000886251">
    <property type="component" value="Unassembled WGS sequence"/>
</dbReference>
<dbReference type="Pfam" id="PF13279">
    <property type="entry name" value="4HBT_2"/>
    <property type="match status" value="1"/>
</dbReference>